<comment type="pathway">
    <text evidence="3">Protein modification; protein ubiquitination.</text>
</comment>
<dbReference type="CDD" id="cd16461">
    <property type="entry name" value="RING-H2_EL5-like"/>
    <property type="match status" value="1"/>
</dbReference>
<evidence type="ECO:0000256" key="12">
    <source>
        <dbReference type="ARBA" id="ARBA00023136"/>
    </source>
</evidence>
<dbReference type="InterPro" id="IPR044600">
    <property type="entry name" value="ATL1/ATL16-like"/>
</dbReference>
<evidence type="ECO:0000259" key="16">
    <source>
        <dbReference type="PROSITE" id="PS50089"/>
    </source>
</evidence>
<comment type="catalytic activity">
    <reaction evidence="1">
        <text>S-ubiquitinyl-[E2 ubiquitin-conjugating enzyme]-L-cysteine + [acceptor protein]-L-lysine = [E2 ubiquitin-conjugating enzyme]-L-cysteine + N(6)-ubiquitinyl-[acceptor protein]-L-lysine.</text>
        <dbReference type="EC" id="2.3.2.27"/>
    </reaction>
</comment>
<keyword evidence="6 15" id="KW-0812">Transmembrane</keyword>
<evidence type="ECO:0000256" key="1">
    <source>
        <dbReference type="ARBA" id="ARBA00000900"/>
    </source>
</evidence>
<dbReference type="FunFam" id="3.30.40.10:FF:000187">
    <property type="entry name" value="E3 ubiquitin-protein ligase ATL6"/>
    <property type="match status" value="1"/>
</dbReference>
<keyword evidence="5" id="KW-0808">Transferase</keyword>
<protein>
    <recommendedName>
        <fullName evidence="4">RING-type E3 ubiquitin transferase</fullName>
        <ecNumber evidence="4">2.3.2.27</ecNumber>
    </recommendedName>
</protein>
<keyword evidence="11 15" id="KW-1133">Transmembrane helix</keyword>
<dbReference type="GO" id="GO:0008270">
    <property type="term" value="F:zinc ion binding"/>
    <property type="evidence" value="ECO:0007669"/>
    <property type="project" value="UniProtKB-KW"/>
</dbReference>
<keyword evidence="12 15" id="KW-0472">Membrane</keyword>
<keyword evidence="7" id="KW-0479">Metal-binding</keyword>
<name>A0ABD3SYW2_9LAMI</name>
<evidence type="ECO:0000313" key="17">
    <source>
        <dbReference type="EMBL" id="KAL3829353.1"/>
    </source>
</evidence>
<accession>A0ABD3SYW2</accession>
<dbReference type="GO" id="GO:0061630">
    <property type="term" value="F:ubiquitin protein ligase activity"/>
    <property type="evidence" value="ECO:0007669"/>
    <property type="project" value="UniProtKB-EC"/>
</dbReference>
<evidence type="ECO:0000256" key="11">
    <source>
        <dbReference type="ARBA" id="ARBA00022989"/>
    </source>
</evidence>
<dbReference type="SUPFAM" id="SSF57850">
    <property type="entry name" value="RING/U-box"/>
    <property type="match status" value="1"/>
</dbReference>
<dbReference type="EMBL" id="JBJXBP010000005">
    <property type="protein sequence ID" value="KAL3829353.1"/>
    <property type="molecule type" value="Genomic_DNA"/>
</dbReference>
<keyword evidence="9" id="KW-0833">Ubl conjugation pathway</keyword>
<evidence type="ECO:0000313" key="18">
    <source>
        <dbReference type="Proteomes" id="UP001634393"/>
    </source>
</evidence>
<comment type="similarity">
    <text evidence="13">Belongs to the RING-type zinc finger family. ATL subfamily.</text>
</comment>
<evidence type="ECO:0000256" key="3">
    <source>
        <dbReference type="ARBA" id="ARBA00004906"/>
    </source>
</evidence>
<evidence type="ECO:0000256" key="15">
    <source>
        <dbReference type="SAM" id="Phobius"/>
    </source>
</evidence>
<organism evidence="17 18">
    <name type="scientific">Penstemon smallii</name>
    <dbReference type="NCBI Taxonomy" id="265156"/>
    <lineage>
        <taxon>Eukaryota</taxon>
        <taxon>Viridiplantae</taxon>
        <taxon>Streptophyta</taxon>
        <taxon>Embryophyta</taxon>
        <taxon>Tracheophyta</taxon>
        <taxon>Spermatophyta</taxon>
        <taxon>Magnoliopsida</taxon>
        <taxon>eudicotyledons</taxon>
        <taxon>Gunneridae</taxon>
        <taxon>Pentapetalae</taxon>
        <taxon>asterids</taxon>
        <taxon>lamiids</taxon>
        <taxon>Lamiales</taxon>
        <taxon>Plantaginaceae</taxon>
        <taxon>Cheloneae</taxon>
        <taxon>Penstemon</taxon>
    </lineage>
</organism>
<comment type="subcellular location">
    <subcellularLocation>
        <location evidence="2">Membrane</location>
        <topology evidence="2">Single-pass membrane protein</topology>
    </subcellularLocation>
</comment>
<evidence type="ECO:0000256" key="8">
    <source>
        <dbReference type="ARBA" id="ARBA00022771"/>
    </source>
</evidence>
<dbReference type="PANTHER" id="PTHR46913:SF1">
    <property type="entry name" value="RING-H2 FINGER PROTEIN ATL16"/>
    <property type="match status" value="1"/>
</dbReference>
<dbReference type="EC" id="2.3.2.27" evidence="4"/>
<evidence type="ECO:0000256" key="7">
    <source>
        <dbReference type="ARBA" id="ARBA00022723"/>
    </source>
</evidence>
<dbReference type="PANTHER" id="PTHR46913">
    <property type="entry name" value="RING-H2 FINGER PROTEIN ATL16"/>
    <property type="match status" value="1"/>
</dbReference>
<dbReference type="AlphaFoldDB" id="A0ABD3SYW2"/>
<keyword evidence="10" id="KW-0862">Zinc</keyword>
<reference evidence="17 18" key="1">
    <citation type="submission" date="2024-12" db="EMBL/GenBank/DDBJ databases">
        <title>The unique morphological basis and parallel evolutionary history of personate flowers in Penstemon.</title>
        <authorList>
            <person name="Depatie T.H."/>
            <person name="Wessinger C.A."/>
        </authorList>
    </citation>
    <scope>NUCLEOTIDE SEQUENCE [LARGE SCALE GENOMIC DNA]</scope>
    <source>
        <strain evidence="17">WTNN_2</strain>
        <tissue evidence="17">Leaf</tissue>
    </source>
</reference>
<dbReference type="InterPro" id="IPR001841">
    <property type="entry name" value="Znf_RING"/>
</dbReference>
<gene>
    <name evidence="17" type="ORF">ACJIZ3_018155</name>
</gene>
<proteinExistence type="inferred from homology"/>
<dbReference type="Gene3D" id="3.30.40.10">
    <property type="entry name" value="Zinc/RING finger domain, C3HC4 (zinc finger)"/>
    <property type="match status" value="1"/>
</dbReference>
<evidence type="ECO:0000256" key="13">
    <source>
        <dbReference type="ARBA" id="ARBA00024209"/>
    </source>
</evidence>
<evidence type="ECO:0000256" key="10">
    <source>
        <dbReference type="ARBA" id="ARBA00022833"/>
    </source>
</evidence>
<evidence type="ECO:0000256" key="9">
    <source>
        <dbReference type="ARBA" id="ARBA00022786"/>
    </source>
</evidence>
<dbReference type="GO" id="GO:0016020">
    <property type="term" value="C:membrane"/>
    <property type="evidence" value="ECO:0007669"/>
    <property type="project" value="UniProtKB-SubCell"/>
</dbReference>
<dbReference type="SMART" id="SM00184">
    <property type="entry name" value="RING"/>
    <property type="match status" value="1"/>
</dbReference>
<comment type="caution">
    <text evidence="17">The sequence shown here is derived from an EMBL/GenBank/DDBJ whole genome shotgun (WGS) entry which is preliminary data.</text>
</comment>
<dbReference type="InterPro" id="IPR013083">
    <property type="entry name" value="Znf_RING/FYVE/PHD"/>
</dbReference>
<sequence>MLSAIIVLFVVVVFMVGLHLYVRWYLLQRRRTHVITSTNTDHCGLEPAVLNTLPVFLYSSEELVVQKKLECVVCLSEFEEKELVRLLPKCNHSFHIACIDMWFHSHSTCPLCRSPVVIESTGLDPGSDEMKVLRTEAPSELTQGRILPPKRIIRMSPVGGPAELDLESGPPG</sequence>
<evidence type="ECO:0000256" key="14">
    <source>
        <dbReference type="PROSITE-ProRule" id="PRU00175"/>
    </source>
</evidence>
<feature type="transmembrane region" description="Helical" evidence="15">
    <location>
        <begin position="6"/>
        <end position="26"/>
    </location>
</feature>
<dbReference type="PROSITE" id="PS50089">
    <property type="entry name" value="ZF_RING_2"/>
    <property type="match status" value="1"/>
</dbReference>
<dbReference type="Pfam" id="PF13639">
    <property type="entry name" value="zf-RING_2"/>
    <property type="match status" value="1"/>
</dbReference>
<evidence type="ECO:0000256" key="6">
    <source>
        <dbReference type="ARBA" id="ARBA00022692"/>
    </source>
</evidence>
<feature type="domain" description="RING-type" evidence="16">
    <location>
        <begin position="71"/>
        <end position="113"/>
    </location>
</feature>
<evidence type="ECO:0000256" key="5">
    <source>
        <dbReference type="ARBA" id="ARBA00022679"/>
    </source>
</evidence>
<dbReference type="Proteomes" id="UP001634393">
    <property type="component" value="Unassembled WGS sequence"/>
</dbReference>
<evidence type="ECO:0000256" key="2">
    <source>
        <dbReference type="ARBA" id="ARBA00004167"/>
    </source>
</evidence>
<keyword evidence="8 14" id="KW-0863">Zinc-finger</keyword>
<keyword evidence="18" id="KW-1185">Reference proteome</keyword>
<evidence type="ECO:0000256" key="4">
    <source>
        <dbReference type="ARBA" id="ARBA00012483"/>
    </source>
</evidence>